<feature type="transmembrane region" description="Helical" evidence="7">
    <location>
        <begin position="127"/>
        <end position="149"/>
    </location>
</feature>
<evidence type="ECO:0000256" key="2">
    <source>
        <dbReference type="ARBA" id="ARBA00022692"/>
    </source>
</evidence>
<proteinExistence type="inferred from homology"/>
<gene>
    <name evidence="9" type="ORF">BS50DRAFT_585592</name>
</gene>
<evidence type="ECO:0000256" key="1">
    <source>
        <dbReference type="ARBA" id="ARBA00004141"/>
    </source>
</evidence>
<dbReference type="EMBL" id="KZ678132">
    <property type="protein sequence ID" value="PSN70136.1"/>
    <property type="molecule type" value="Genomic_DNA"/>
</dbReference>
<feature type="region of interest" description="Disordered" evidence="6">
    <location>
        <begin position="334"/>
        <end position="354"/>
    </location>
</feature>
<feature type="domain" description="Rhodopsin" evidence="8">
    <location>
        <begin position="33"/>
        <end position="283"/>
    </location>
</feature>
<feature type="transmembrane region" description="Helical" evidence="7">
    <location>
        <begin position="53"/>
        <end position="72"/>
    </location>
</feature>
<accession>A0A2T2NXY9</accession>
<evidence type="ECO:0000313" key="9">
    <source>
        <dbReference type="EMBL" id="PSN70136.1"/>
    </source>
</evidence>
<comment type="subcellular location">
    <subcellularLocation>
        <location evidence="1">Membrane</location>
        <topology evidence="1">Multi-pass membrane protein</topology>
    </subcellularLocation>
</comment>
<evidence type="ECO:0000256" key="3">
    <source>
        <dbReference type="ARBA" id="ARBA00022989"/>
    </source>
</evidence>
<feature type="transmembrane region" description="Helical" evidence="7">
    <location>
        <begin position="189"/>
        <end position="210"/>
    </location>
</feature>
<keyword evidence="4 7" id="KW-0472">Membrane</keyword>
<dbReference type="InterPro" id="IPR052337">
    <property type="entry name" value="SAT4-like"/>
</dbReference>
<keyword evidence="2 7" id="KW-0812">Transmembrane</keyword>
<feature type="transmembrane region" description="Helical" evidence="7">
    <location>
        <begin position="260"/>
        <end position="287"/>
    </location>
</feature>
<organism evidence="9 10">
    <name type="scientific">Corynespora cassiicola Philippines</name>
    <dbReference type="NCBI Taxonomy" id="1448308"/>
    <lineage>
        <taxon>Eukaryota</taxon>
        <taxon>Fungi</taxon>
        <taxon>Dikarya</taxon>
        <taxon>Ascomycota</taxon>
        <taxon>Pezizomycotina</taxon>
        <taxon>Dothideomycetes</taxon>
        <taxon>Pleosporomycetidae</taxon>
        <taxon>Pleosporales</taxon>
        <taxon>Corynesporascaceae</taxon>
        <taxon>Corynespora</taxon>
    </lineage>
</organism>
<dbReference type="PANTHER" id="PTHR33048:SF146">
    <property type="entry name" value="INTEGRAL MEMBRANE PROTEIN"/>
    <property type="match status" value="1"/>
</dbReference>
<dbReference type="STRING" id="1448308.A0A2T2NXY9"/>
<dbReference type="InterPro" id="IPR049326">
    <property type="entry name" value="Rhodopsin_dom_fungi"/>
</dbReference>
<dbReference type="OrthoDB" id="3934549at2759"/>
<keyword evidence="3 7" id="KW-1133">Transmembrane helix</keyword>
<comment type="similarity">
    <text evidence="5">Belongs to the SAT4 family.</text>
</comment>
<feature type="compositionally biased region" description="Low complexity" evidence="6">
    <location>
        <begin position="298"/>
        <end position="311"/>
    </location>
</feature>
<protein>
    <recommendedName>
        <fullName evidence="8">Rhodopsin domain-containing protein</fullName>
    </recommendedName>
</protein>
<evidence type="ECO:0000256" key="4">
    <source>
        <dbReference type="ARBA" id="ARBA00023136"/>
    </source>
</evidence>
<evidence type="ECO:0000256" key="5">
    <source>
        <dbReference type="ARBA" id="ARBA00038359"/>
    </source>
</evidence>
<dbReference type="Pfam" id="PF20684">
    <property type="entry name" value="Fung_rhodopsin"/>
    <property type="match status" value="1"/>
</dbReference>
<feature type="transmembrane region" description="Helical" evidence="7">
    <location>
        <begin position="222"/>
        <end position="240"/>
    </location>
</feature>
<dbReference type="Proteomes" id="UP000240883">
    <property type="component" value="Unassembled WGS sequence"/>
</dbReference>
<reference evidence="9 10" key="1">
    <citation type="journal article" date="2018" name="Front. Microbiol.">
        <title>Genome-Wide Analysis of Corynespora cassiicola Leaf Fall Disease Putative Effectors.</title>
        <authorList>
            <person name="Lopez D."/>
            <person name="Ribeiro S."/>
            <person name="Label P."/>
            <person name="Fumanal B."/>
            <person name="Venisse J.S."/>
            <person name="Kohler A."/>
            <person name="de Oliveira R.R."/>
            <person name="Labutti K."/>
            <person name="Lipzen A."/>
            <person name="Lail K."/>
            <person name="Bauer D."/>
            <person name="Ohm R.A."/>
            <person name="Barry K.W."/>
            <person name="Spatafora J."/>
            <person name="Grigoriev I.V."/>
            <person name="Martin F.M."/>
            <person name="Pujade-Renaud V."/>
        </authorList>
    </citation>
    <scope>NUCLEOTIDE SEQUENCE [LARGE SCALE GENOMIC DNA]</scope>
    <source>
        <strain evidence="9 10">Philippines</strain>
    </source>
</reference>
<feature type="compositionally biased region" description="Polar residues" evidence="6">
    <location>
        <begin position="339"/>
        <end position="349"/>
    </location>
</feature>
<evidence type="ECO:0000256" key="6">
    <source>
        <dbReference type="SAM" id="MobiDB-lite"/>
    </source>
</evidence>
<feature type="transmembrane region" description="Helical" evidence="7">
    <location>
        <begin position="92"/>
        <end position="115"/>
    </location>
</feature>
<dbReference type="GO" id="GO:0016020">
    <property type="term" value="C:membrane"/>
    <property type="evidence" value="ECO:0007669"/>
    <property type="project" value="UniProtKB-SubCell"/>
</dbReference>
<keyword evidence="10" id="KW-1185">Reference proteome</keyword>
<feature type="region of interest" description="Disordered" evidence="6">
    <location>
        <begin position="298"/>
        <end position="321"/>
    </location>
</feature>
<evidence type="ECO:0000256" key="7">
    <source>
        <dbReference type="SAM" id="Phobius"/>
    </source>
</evidence>
<evidence type="ECO:0000313" key="10">
    <source>
        <dbReference type="Proteomes" id="UP000240883"/>
    </source>
</evidence>
<sequence length="371" mass="41316">MDQTALPESTNRGPGILAVTWIETGIGLILVVARYYTRSRIVQNMGIDDWSMYLATVLGVMTSIVITLMVHYGFGRHVVYLSLPQLIQAVKWIWISAPISTWSACFGKISIALLLTRILNHKRAILWFLWLLIVALFVVNVLLTIITFAQCTPVNLLWKQLDPTVDADRCWNPAIQNRYGYFQVGASPMLINLAFSAFSDLALALLPLFVIRKLQIETKLKVALGVVMSLGVIATAAAIAKTVELHNFSTPDFTYNATNLLYWVITETWLVIIAGCIPTLGPLYFIFTGKRTRESFGAAARRSGGNRSSGARSRDDAAEHRKIKSGHRLRFFRKKGGTAAQSQASQTSEMELVDSPGITKTTDYSVQYNRH</sequence>
<evidence type="ECO:0000259" key="8">
    <source>
        <dbReference type="Pfam" id="PF20684"/>
    </source>
</evidence>
<feature type="transmembrane region" description="Helical" evidence="7">
    <location>
        <begin position="15"/>
        <end position="33"/>
    </location>
</feature>
<dbReference type="PANTHER" id="PTHR33048">
    <property type="entry name" value="PTH11-LIKE INTEGRAL MEMBRANE PROTEIN (AFU_ORTHOLOGUE AFUA_5G11245)"/>
    <property type="match status" value="1"/>
</dbReference>
<dbReference type="AlphaFoldDB" id="A0A2T2NXY9"/>
<name>A0A2T2NXY9_CORCC</name>